<feature type="transmembrane region" description="Helical" evidence="1">
    <location>
        <begin position="117"/>
        <end position="135"/>
    </location>
</feature>
<keyword evidence="1" id="KW-0472">Membrane</keyword>
<dbReference type="Proteomes" id="UP001240697">
    <property type="component" value="Chromosome"/>
</dbReference>
<dbReference type="Gene3D" id="3.30.70.2880">
    <property type="match status" value="1"/>
</dbReference>
<proteinExistence type="predicted"/>
<accession>A0ABY8SYB1</accession>
<keyword evidence="1" id="KW-1133">Transmembrane helix</keyword>
<dbReference type="Gene3D" id="3.30.450.40">
    <property type="match status" value="1"/>
</dbReference>
<dbReference type="InterPro" id="IPR031583">
    <property type="entry name" value="PelD_GGDEF"/>
</dbReference>
<dbReference type="RefSeq" id="WP_283487356.1">
    <property type="nucleotide sequence ID" value="NZ_CP125947.1"/>
</dbReference>
<feature type="transmembrane region" description="Helical" evidence="1">
    <location>
        <begin position="82"/>
        <end position="105"/>
    </location>
</feature>
<evidence type="ECO:0000259" key="2">
    <source>
        <dbReference type="Pfam" id="PF16963"/>
    </source>
</evidence>
<evidence type="ECO:0000256" key="1">
    <source>
        <dbReference type="SAM" id="Phobius"/>
    </source>
</evidence>
<dbReference type="Pfam" id="PF16963">
    <property type="entry name" value="PelD_GGDEF"/>
    <property type="match status" value="1"/>
</dbReference>
<reference evidence="3 4" key="1">
    <citation type="submission" date="2023-05" db="EMBL/GenBank/DDBJ databases">
        <authorList>
            <person name="Yin Y."/>
            <person name="Lu Z."/>
        </authorList>
    </citation>
    <scope>NUCLEOTIDE SEQUENCE [LARGE SCALE GENOMIC DNA]</scope>
    <source>
        <strain evidence="3 4">ZM22</strain>
    </source>
</reference>
<evidence type="ECO:0000313" key="4">
    <source>
        <dbReference type="Proteomes" id="UP001240697"/>
    </source>
</evidence>
<sequence>MQDHATTPTATPDSARRVGIAAEFRSSPLGLLVQTSERPGVVAAETLLLPLLALLIGYVFSRSDPLWVHAEFPWSWFAPMIVALRYGPIAGLSAAGVLLLGWLGFNREDVSSFPQQYFLGGLIVVMIVGEISSLWRARIRRARTAQYYMDQRTEQLVRQHYLLRLSHDQLEQELIGRPVSMRDAISVLSGLSGAPGDAQSLLNLLAQFCQISAASLVAVHDDKLELQPIAQLGGVHEIRPEDPLLRQALEARVLTHVSQGLREAQQTRYLVVAPMLDLSGEIYGLLLVEEMPFFALKEETLQTINLLLGYYTDSVAANRLAQPLLQAYPQCPQPFASELQRMEHVNRNAGLSSLVVMLELSPQAVQSQMAQQLMRLERMLDRSWLIEGRSGKQWLAILMPLGTSATAEGYLSRIEVWLGQRGLESLGAAGIFPHTILLDRCSASSVLEQIDRMSHD</sequence>
<gene>
    <name evidence="3" type="ORF">QMY55_03685</name>
</gene>
<protein>
    <submittedName>
        <fullName evidence="3">PelD GGDEF domain-containing protein</fullName>
    </submittedName>
</protein>
<keyword evidence="4" id="KW-1185">Reference proteome</keyword>
<keyword evidence="1" id="KW-0812">Transmembrane</keyword>
<feature type="transmembrane region" description="Helical" evidence="1">
    <location>
        <begin position="41"/>
        <end position="61"/>
    </location>
</feature>
<evidence type="ECO:0000313" key="3">
    <source>
        <dbReference type="EMBL" id="WHS66261.1"/>
    </source>
</evidence>
<dbReference type="InterPro" id="IPR038367">
    <property type="entry name" value="PelD_GGDEF_sf"/>
</dbReference>
<organism evidence="3 4">
    <name type="scientific">Comamonas resistens</name>
    <dbReference type="NCBI Taxonomy" id="3046670"/>
    <lineage>
        <taxon>Bacteria</taxon>
        <taxon>Pseudomonadati</taxon>
        <taxon>Pseudomonadota</taxon>
        <taxon>Betaproteobacteria</taxon>
        <taxon>Burkholderiales</taxon>
        <taxon>Comamonadaceae</taxon>
        <taxon>Comamonas</taxon>
    </lineage>
</organism>
<dbReference type="InterPro" id="IPR029016">
    <property type="entry name" value="GAF-like_dom_sf"/>
</dbReference>
<feature type="domain" description="PelD GGDEF" evidence="2">
    <location>
        <begin position="329"/>
        <end position="445"/>
    </location>
</feature>
<dbReference type="EMBL" id="CP125947">
    <property type="protein sequence ID" value="WHS66261.1"/>
    <property type="molecule type" value="Genomic_DNA"/>
</dbReference>
<name>A0ABY8SYB1_9BURK</name>